<dbReference type="PANTHER" id="PTHR43630:SF2">
    <property type="entry name" value="GLYCOSYLTRANSFERASE"/>
    <property type="match status" value="1"/>
</dbReference>
<dbReference type="SUPFAM" id="SSF53448">
    <property type="entry name" value="Nucleotide-diphospho-sugar transferases"/>
    <property type="match status" value="1"/>
</dbReference>
<evidence type="ECO:0000313" key="3">
    <source>
        <dbReference type="EMBL" id="KKS90564.1"/>
    </source>
</evidence>
<reference evidence="3 4" key="1">
    <citation type="journal article" date="2015" name="Nature">
        <title>rRNA introns, odd ribosomes, and small enigmatic genomes across a large radiation of phyla.</title>
        <authorList>
            <person name="Brown C.T."/>
            <person name="Hug L.A."/>
            <person name="Thomas B.C."/>
            <person name="Sharon I."/>
            <person name="Castelle C.J."/>
            <person name="Singh A."/>
            <person name="Wilkins M.J."/>
            <person name="Williams K.H."/>
            <person name="Banfield J.F."/>
        </authorList>
    </citation>
    <scope>NUCLEOTIDE SEQUENCE [LARGE SCALE GENOMIC DNA]</scope>
</reference>
<dbReference type="InterPro" id="IPR029044">
    <property type="entry name" value="Nucleotide-diphossugar_trans"/>
</dbReference>
<organism evidence="3 4">
    <name type="scientific">Candidatus Woesebacteria bacterium GW2011_GWA1_43_12</name>
    <dbReference type="NCBI Taxonomy" id="1618557"/>
    <lineage>
        <taxon>Bacteria</taxon>
        <taxon>Candidatus Woeseibacteriota</taxon>
    </lineage>
</organism>
<dbReference type="EMBL" id="LCFI01000002">
    <property type="protein sequence ID" value="KKS90564.1"/>
    <property type="molecule type" value="Genomic_DNA"/>
</dbReference>
<dbReference type="Proteomes" id="UP000034669">
    <property type="component" value="Unassembled WGS sequence"/>
</dbReference>
<proteinExistence type="predicted"/>
<dbReference type="Gene3D" id="3.90.550.10">
    <property type="entry name" value="Spore Coat Polysaccharide Biosynthesis Protein SpsA, Chain A"/>
    <property type="match status" value="1"/>
</dbReference>
<comment type="caution">
    <text evidence="3">The sequence shown here is derived from an EMBL/GenBank/DDBJ whole genome shotgun (WGS) entry which is preliminary data.</text>
</comment>
<evidence type="ECO:0000313" key="4">
    <source>
        <dbReference type="Proteomes" id="UP000034669"/>
    </source>
</evidence>
<sequence>MITAIVLARNEEKNIERCIKSLQWCNEIIVIDDESSDRTVELASKLGAKVFKRALKDDFAAQRNFALEKAANSWVLFVDADEVVTTELSNEIMEKVKKVEYKGFKVKRIDYLWGKKIRHGDIARFNYVRLGRRGVGKWRRRVDEVWEIEGKIDQLNNPLLHYPHQSVAEFLQEINFKSSLNARQFYEEGKSTNLVDWFKPLATFFRSWIFKLGFLDGMAGFNIALLMSFHSFLVRSKLFLFTKSGGQTLNVKSTGL</sequence>
<accession>A0A0G1CYF1</accession>
<protein>
    <submittedName>
        <fullName evidence="3">Glycosyltransferase</fullName>
    </submittedName>
</protein>
<gene>
    <name evidence="3" type="ORF">UV66_C0002G0041</name>
</gene>
<dbReference type="CDD" id="cd02511">
    <property type="entry name" value="Beta4Glucosyltransferase"/>
    <property type="match status" value="1"/>
</dbReference>
<keyword evidence="1" id="KW-0472">Membrane</keyword>
<dbReference type="AlphaFoldDB" id="A0A0G1CYF1"/>
<feature type="transmembrane region" description="Helical" evidence="1">
    <location>
        <begin position="208"/>
        <end position="234"/>
    </location>
</feature>
<keyword evidence="1" id="KW-1133">Transmembrane helix</keyword>
<dbReference type="PANTHER" id="PTHR43630">
    <property type="entry name" value="POLY-BETA-1,6-N-ACETYL-D-GLUCOSAMINE SYNTHASE"/>
    <property type="match status" value="1"/>
</dbReference>
<evidence type="ECO:0000256" key="1">
    <source>
        <dbReference type="SAM" id="Phobius"/>
    </source>
</evidence>
<name>A0A0G1CYF1_9BACT</name>
<keyword evidence="1" id="KW-0812">Transmembrane</keyword>
<feature type="domain" description="Glycosyltransferase 2-like" evidence="2">
    <location>
        <begin position="4"/>
        <end position="123"/>
    </location>
</feature>
<dbReference type="GO" id="GO:0016740">
    <property type="term" value="F:transferase activity"/>
    <property type="evidence" value="ECO:0007669"/>
    <property type="project" value="UniProtKB-KW"/>
</dbReference>
<evidence type="ECO:0000259" key="2">
    <source>
        <dbReference type="Pfam" id="PF00535"/>
    </source>
</evidence>
<dbReference type="Pfam" id="PF00535">
    <property type="entry name" value="Glycos_transf_2"/>
    <property type="match status" value="1"/>
</dbReference>
<dbReference type="InterPro" id="IPR001173">
    <property type="entry name" value="Glyco_trans_2-like"/>
</dbReference>
<keyword evidence="3" id="KW-0808">Transferase</keyword>